<dbReference type="SUPFAM" id="SSF51283">
    <property type="entry name" value="dUTPase-like"/>
    <property type="match status" value="1"/>
</dbReference>
<dbReference type="EC" id="3.6.1.23" evidence="2"/>
<comment type="catalytic activity">
    <reaction evidence="5">
        <text>dUTP + H2O = dUMP + diphosphate + H(+)</text>
        <dbReference type="Rhea" id="RHEA:10248"/>
        <dbReference type="ChEBI" id="CHEBI:15377"/>
        <dbReference type="ChEBI" id="CHEBI:15378"/>
        <dbReference type="ChEBI" id="CHEBI:33019"/>
        <dbReference type="ChEBI" id="CHEBI:61555"/>
        <dbReference type="ChEBI" id="CHEBI:246422"/>
        <dbReference type="EC" id="3.6.1.23"/>
    </reaction>
</comment>
<keyword evidence="4" id="KW-0546">Nucleotide metabolism</keyword>
<dbReference type="PANTHER" id="PTHR11241:SF0">
    <property type="entry name" value="DEOXYURIDINE 5'-TRIPHOSPHATE NUCLEOTIDOHYDROLASE"/>
    <property type="match status" value="1"/>
</dbReference>
<evidence type="ECO:0000256" key="5">
    <source>
        <dbReference type="ARBA" id="ARBA00047686"/>
    </source>
</evidence>
<evidence type="ECO:0000256" key="3">
    <source>
        <dbReference type="ARBA" id="ARBA00022801"/>
    </source>
</evidence>
<dbReference type="CDD" id="cd07557">
    <property type="entry name" value="trimeric_dUTPase"/>
    <property type="match status" value="1"/>
</dbReference>
<organism evidence="7 8">
    <name type="scientific">Facklamia lactis</name>
    <dbReference type="NCBI Taxonomy" id="2749967"/>
    <lineage>
        <taxon>Bacteria</taxon>
        <taxon>Bacillati</taxon>
        <taxon>Bacillota</taxon>
        <taxon>Bacilli</taxon>
        <taxon>Lactobacillales</taxon>
        <taxon>Aerococcaceae</taxon>
        <taxon>Facklamia</taxon>
    </lineage>
</organism>
<dbReference type="InterPro" id="IPR036157">
    <property type="entry name" value="dUTPase-like_sf"/>
</dbReference>
<comment type="caution">
    <text evidence="7">The sequence shown here is derived from an EMBL/GenBank/DDBJ whole genome shotgun (WGS) entry which is preliminary data.</text>
</comment>
<evidence type="ECO:0000313" key="8">
    <source>
        <dbReference type="Proteomes" id="UP000721415"/>
    </source>
</evidence>
<evidence type="ECO:0000256" key="4">
    <source>
        <dbReference type="ARBA" id="ARBA00023080"/>
    </source>
</evidence>
<dbReference type="InterPro" id="IPR008181">
    <property type="entry name" value="dUTPase"/>
</dbReference>
<evidence type="ECO:0000259" key="6">
    <source>
        <dbReference type="Pfam" id="PF00692"/>
    </source>
</evidence>
<comment type="similarity">
    <text evidence="1">Belongs to the dUTPase family.</text>
</comment>
<gene>
    <name evidence="7" type="ORF">HZY91_10015</name>
</gene>
<dbReference type="InterPro" id="IPR033704">
    <property type="entry name" value="dUTPase_trimeric"/>
</dbReference>
<evidence type="ECO:0000313" key="7">
    <source>
        <dbReference type="EMBL" id="MBG9987200.1"/>
    </source>
</evidence>
<dbReference type="Gene3D" id="2.70.40.10">
    <property type="match status" value="1"/>
</dbReference>
<dbReference type="InterPro" id="IPR029054">
    <property type="entry name" value="dUTPase-like"/>
</dbReference>
<accession>A0ABS0LSR4</accession>
<dbReference type="RefSeq" id="WP_197116110.1">
    <property type="nucleotide sequence ID" value="NZ_JACBXQ010000006.1"/>
</dbReference>
<dbReference type="EMBL" id="JACBXQ010000006">
    <property type="protein sequence ID" value="MBG9987200.1"/>
    <property type="molecule type" value="Genomic_DNA"/>
</dbReference>
<protein>
    <recommendedName>
        <fullName evidence="2">dUTP diphosphatase</fullName>
        <ecNumber evidence="2">3.6.1.23</ecNumber>
    </recommendedName>
</protein>
<name>A0ABS0LSR4_9LACT</name>
<dbReference type="PANTHER" id="PTHR11241">
    <property type="entry name" value="DEOXYURIDINE 5'-TRIPHOSPHATE NUCLEOTIDOHYDROLASE"/>
    <property type="match status" value="1"/>
</dbReference>
<dbReference type="Pfam" id="PF00692">
    <property type="entry name" value="dUTPase"/>
    <property type="match status" value="1"/>
</dbReference>
<dbReference type="Proteomes" id="UP000721415">
    <property type="component" value="Unassembled WGS sequence"/>
</dbReference>
<reference evidence="7 8" key="1">
    <citation type="submission" date="2020-07" db="EMBL/GenBank/DDBJ databases">
        <title>Facklamia lactis sp. nov., isolated from raw milk.</title>
        <authorList>
            <person name="Doll E.V."/>
            <person name="Huptas C."/>
            <person name="Staib L."/>
            <person name="Wenning M."/>
            <person name="Scherer S."/>
        </authorList>
    </citation>
    <scope>NUCLEOTIDE SEQUENCE [LARGE SCALE GENOMIC DNA]</scope>
    <source>
        <strain evidence="7 8">DSM 111018</strain>
    </source>
</reference>
<feature type="domain" description="dUTPase-like" evidence="6">
    <location>
        <begin position="79"/>
        <end position="181"/>
    </location>
</feature>
<proteinExistence type="inferred from homology"/>
<evidence type="ECO:0000256" key="2">
    <source>
        <dbReference type="ARBA" id="ARBA00012379"/>
    </source>
</evidence>
<keyword evidence="3" id="KW-0378">Hydrolase</keyword>
<sequence>MHKKRGFEIISSYQDHDIELPKRQTRLSAGYDLAAAETVVLPSYWEKLLVYFLKKIGVKALISDEKALEDAYDDQIWHATLVPTGLKAYMQEDEYLKIVNRSSGSYRHFTSLPNGIGIIDADYYGNPNNEGHIYVQLINYGIKSRTIKKGERIAQAIFTKYLLMDNDQASQDIRVGGFGSSDQENVQENGVE</sequence>
<evidence type="ECO:0000256" key="1">
    <source>
        <dbReference type="ARBA" id="ARBA00006581"/>
    </source>
</evidence>
<keyword evidence="8" id="KW-1185">Reference proteome</keyword>